<keyword evidence="2" id="KW-0067">ATP-binding</keyword>
<name>A0A9Q0CBL0_9POAL</name>
<sequence length="198" mass="22875">MKIITLTASSCDRFIEEDAGPLLYSRLTNHPRLCFIYDHIKFFLFQIQRYLNYLHSGIVLLRSFAVASTTQLLIFGLSGVYLLSCLDTQGNFSWKQLPQPARIDNKCARQSLHGVYRQPKAPKYIKLLSYTPSMPLHELYPEANPFAIDLLKKIWVFNPHKHINVDEALAHPYVAHLYDPTIEQPADLVIDDEMNVER</sequence>
<dbReference type="InterPro" id="IPR011009">
    <property type="entry name" value="Kinase-like_dom_sf"/>
</dbReference>
<dbReference type="InterPro" id="IPR050117">
    <property type="entry name" value="MAPK"/>
</dbReference>
<dbReference type="Gene3D" id="1.10.510.10">
    <property type="entry name" value="Transferase(Phosphotransferase) domain 1"/>
    <property type="match status" value="1"/>
</dbReference>
<dbReference type="OrthoDB" id="192887at2759"/>
<dbReference type="EMBL" id="JAMQYH010000004">
    <property type="protein sequence ID" value="KAJ1690589.1"/>
    <property type="molecule type" value="Genomic_DNA"/>
</dbReference>
<accession>A0A9Q0CBL0</accession>
<evidence type="ECO:0008006" key="5">
    <source>
        <dbReference type="Google" id="ProtNLM"/>
    </source>
</evidence>
<protein>
    <recommendedName>
        <fullName evidence="5">Protein kinase domain-containing protein</fullName>
    </recommendedName>
</protein>
<comment type="caution">
    <text evidence="3">The sequence shown here is derived from an EMBL/GenBank/DDBJ whole genome shotgun (WGS) entry which is preliminary data.</text>
</comment>
<keyword evidence="1" id="KW-0547">Nucleotide-binding</keyword>
<evidence type="ECO:0000256" key="2">
    <source>
        <dbReference type="ARBA" id="ARBA00022840"/>
    </source>
</evidence>
<dbReference type="AlphaFoldDB" id="A0A9Q0CBL0"/>
<keyword evidence="4" id="KW-1185">Reference proteome</keyword>
<proteinExistence type="predicted"/>
<dbReference type="SUPFAM" id="SSF56112">
    <property type="entry name" value="Protein kinase-like (PK-like)"/>
    <property type="match status" value="1"/>
</dbReference>
<reference evidence="3" key="1">
    <citation type="journal article" date="2022" name="Cell">
        <title>Repeat-based holocentromeres influence genome architecture and karyotype evolution.</title>
        <authorList>
            <person name="Hofstatter P.G."/>
            <person name="Thangavel G."/>
            <person name="Lux T."/>
            <person name="Neumann P."/>
            <person name="Vondrak T."/>
            <person name="Novak P."/>
            <person name="Zhang M."/>
            <person name="Costa L."/>
            <person name="Castellani M."/>
            <person name="Scott A."/>
            <person name="Toegelov H."/>
            <person name="Fuchs J."/>
            <person name="Mata-Sucre Y."/>
            <person name="Dias Y."/>
            <person name="Vanzela A.L.L."/>
            <person name="Huettel B."/>
            <person name="Almeida C.C.S."/>
            <person name="Simkova H."/>
            <person name="Souza G."/>
            <person name="Pedrosa-Harand A."/>
            <person name="Macas J."/>
            <person name="Mayer K.F.X."/>
            <person name="Houben A."/>
            <person name="Marques A."/>
        </authorList>
    </citation>
    <scope>NUCLEOTIDE SEQUENCE</scope>
    <source>
        <strain evidence="3">RhyBre1mFocal</strain>
    </source>
</reference>
<evidence type="ECO:0000256" key="1">
    <source>
        <dbReference type="ARBA" id="ARBA00022741"/>
    </source>
</evidence>
<gene>
    <name evidence="3" type="ORF">LUZ63_014744</name>
</gene>
<evidence type="ECO:0000313" key="3">
    <source>
        <dbReference type="EMBL" id="KAJ1690589.1"/>
    </source>
</evidence>
<organism evidence="3 4">
    <name type="scientific">Rhynchospora breviuscula</name>
    <dbReference type="NCBI Taxonomy" id="2022672"/>
    <lineage>
        <taxon>Eukaryota</taxon>
        <taxon>Viridiplantae</taxon>
        <taxon>Streptophyta</taxon>
        <taxon>Embryophyta</taxon>
        <taxon>Tracheophyta</taxon>
        <taxon>Spermatophyta</taxon>
        <taxon>Magnoliopsida</taxon>
        <taxon>Liliopsida</taxon>
        <taxon>Poales</taxon>
        <taxon>Cyperaceae</taxon>
        <taxon>Cyperoideae</taxon>
        <taxon>Rhynchosporeae</taxon>
        <taxon>Rhynchospora</taxon>
    </lineage>
</organism>
<dbReference type="PANTHER" id="PTHR24055">
    <property type="entry name" value="MITOGEN-ACTIVATED PROTEIN KINASE"/>
    <property type="match status" value="1"/>
</dbReference>
<evidence type="ECO:0000313" key="4">
    <source>
        <dbReference type="Proteomes" id="UP001151287"/>
    </source>
</evidence>
<dbReference type="Proteomes" id="UP001151287">
    <property type="component" value="Unassembled WGS sequence"/>
</dbReference>
<dbReference type="GO" id="GO:0005524">
    <property type="term" value="F:ATP binding"/>
    <property type="evidence" value="ECO:0007669"/>
    <property type="project" value="UniProtKB-KW"/>
</dbReference>